<evidence type="ECO:0000256" key="1">
    <source>
        <dbReference type="ARBA" id="ARBA00038240"/>
    </source>
</evidence>
<evidence type="ECO:0000313" key="3">
    <source>
        <dbReference type="EMBL" id="REH54069.1"/>
    </source>
</evidence>
<comment type="caution">
    <text evidence="3">The sequence shown here is derived from an EMBL/GenBank/DDBJ whole genome shotgun (WGS) entry which is preliminary data.</text>
</comment>
<dbReference type="InterPro" id="IPR050249">
    <property type="entry name" value="Pseudomonas-type_ThrB"/>
</dbReference>
<keyword evidence="4" id="KW-1185">Reference proteome</keyword>
<accession>A0A3E0I5S2</accession>
<dbReference type="Gene3D" id="3.90.1200.10">
    <property type="match status" value="1"/>
</dbReference>
<keyword evidence="3" id="KW-0418">Kinase</keyword>
<proteinExistence type="inferred from homology"/>
<gene>
    <name evidence="3" type="ORF">BCF44_102301</name>
</gene>
<dbReference type="Proteomes" id="UP000256269">
    <property type="component" value="Unassembled WGS sequence"/>
</dbReference>
<dbReference type="AlphaFoldDB" id="A0A3E0I5S2"/>
<dbReference type="GO" id="GO:0009088">
    <property type="term" value="P:threonine biosynthetic process"/>
    <property type="evidence" value="ECO:0007669"/>
    <property type="project" value="TreeGrafter"/>
</dbReference>
<comment type="similarity">
    <text evidence="1">Belongs to the pseudomonas-type ThrB family.</text>
</comment>
<protein>
    <submittedName>
        <fullName evidence="3">Ser/Thr protein kinase RdoA (MazF antagonist)</fullName>
    </submittedName>
</protein>
<dbReference type="Gene3D" id="3.30.200.20">
    <property type="entry name" value="Phosphorylase Kinase, domain 1"/>
    <property type="match status" value="1"/>
</dbReference>
<organism evidence="3 4">
    <name type="scientific">Kutzneria buriramensis</name>
    <dbReference type="NCBI Taxonomy" id="1045776"/>
    <lineage>
        <taxon>Bacteria</taxon>
        <taxon>Bacillati</taxon>
        <taxon>Actinomycetota</taxon>
        <taxon>Actinomycetes</taxon>
        <taxon>Pseudonocardiales</taxon>
        <taxon>Pseudonocardiaceae</taxon>
        <taxon>Kutzneria</taxon>
    </lineage>
</organism>
<evidence type="ECO:0000259" key="2">
    <source>
        <dbReference type="Pfam" id="PF01636"/>
    </source>
</evidence>
<evidence type="ECO:0000313" key="4">
    <source>
        <dbReference type="Proteomes" id="UP000256269"/>
    </source>
</evidence>
<dbReference type="GO" id="GO:0004413">
    <property type="term" value="F:homoserine kinase activity"/>
    <property type="evidence" value="ECO:0007669"/>
    <property type="project" value="TreeGrafter"/>
</dbReference>
<feature type="domain" description="Aminoglycoside phosphotransferase" evidence="2">
    <location>
        <begin position="38"/>
        <end position="282"/>
    </location>
</feature>
<dbReference type="SUPFAM" id="SSF56112">
    <property type="entry name" value="Protein kinase-like (PK-like)"/>
    <property type="match status" value="1"/>
</dbReference>
<name>A0A3E0I5S2_9PSEU</name>
<dbReference type="Pfam" id="PF01636">
    <property type="entry name" value="APH"/>
    <property type="match status" value="1"/>
</dbReference>
<reference evidence="3 4" key="1">
    <citation type="submission" date="2018-08" db="EMBL/GenBank/DDBJ databases">
        <title>Genomic Encyclopedia of Archaeal and Bacterial Type Strains, Phase II (KMG-II): from individual species to whole genera.</title>
        <authorList>
            <person name="Goeker M."/>
        </authorList>
    </citation>
    <scope>NUCLEOTIDE SEQUENCE [LARGE SCALE GENOMIC DNA]</scope>
    <source>
        <strain evidence="3 4">DSM 45791</strain>
    </source>
</reference>
<dbReference type="InterPro" id="IPR011009">
    <property type="entry name" value="Kinase-like_dom_sf"/>
</dbReference>
<dbReference type="InterPro" id="IPR002575">
    <property type="entry name" value="Aminoglycoside_PTrfase"/>
</dbReference>
<sequence>MRQCAMSSYRAQLLHLRRAAVQALGAYPLSDPIVQFIGHGENTTFKVTARTEAGSVERFLLRVHRPSRHGRFVDSGAAIDSELRWLMALRAETDLAVPRPLPTRNGELTMTAETRICSVLHWMDGRRHSRSPRPGHLRLLGNAMARLHDHADTWTRPTDFVRIRWDWETFFGDTMQYGGINAAQVWDLLPDGLRRTFDRVAKSARRAMSTLGDGPDAFGLVHADLHLDNALFTGGEVKLIDFDDSGTGYRIYDLAVALWELRHRPDYEQFRTALIDGYSAQRALPAAQLDHLDTFIAVREVAFGLWFVGTAQVNPVFHSRLPRELAGIERSLATLLPCAERSCRGSPLGWKWGLLSAVDLPETYIRCARERDSRG</sequence>
<keyword evidence="3" id="KW-0808">Transferase</keyword>
<dbReference type="PANTHER" id="PTHR21064:SF6">
    <property type="entry name" value="AMINOGLYCOSIDE PHOSPHOTRANSFERASE DOMAIN-CONTAINING PROTEIN"/>
    <property type="match status" value="1"/>
</dbReference>
<dbReference type="EMBL" id="QUNO01000002">
    <property type="protein sequence ID" value="REH54069.1"/>
    <property type="molecule type" value="Genomic_DNA"/>
</dbReference>
<dbReference type="PANTHER" id="PTHR21064">
    <property type="entry name" value="AMINOGLYCOSIDE PHOSPHOTRANSFERASE DOMAIN-CONTAINING PROTEIN-RELATED"/>
    <property type="match status" value="1"/>
</dbReference>